<accession>A0A914XJX9</accession>
<dbReference type="Proteomes" id="UP000887566">
    <property type="component" value="Unplaced"/>
</dbReference>
<dbReference type="AlphaFoldDB" id="A0A914XJX9"/>
<organism evidence="2 3">
    <name type="scientific">Plectus sambesii</name>
    <dbReference type="NCBI Taxonomy" id="2011161"/>
    <lineage>
        <taxon>Eukaryota</taxon>
        <taxon>Metazoa</taxon>
        <taxon>Ecdysozoa</taxon>
        <taxon>Nematoda</taxon>
        <taxon>Chromadorea</taxon>
        <taxon>Plectida</taxon>
        <taxon>Plectina</taxon>
        <taxon>Plectoidea</taxon>
        <taxon>Plectidae</taxon>
        <taxon>Plectus</taxon>
    </lineage>
</organism>
<dbReference type="WBParaSite" id="PSAMB.scaffold8770size5808.g31745.t1">
    <property type="protein sequence ID" value="PSAMB.scaffold8770size5808.g31745.t1"/>
    <property type="gene ID" value="PSAMB.scaffold8770size5808.g31745"/>
</dbReference>
<feature type="region of interest" description="Disordered" evidence="1">
    <location>
        <begin position="135"/>
        <end position="156"/>
    </location>
</feature>
<evidence type="ECO:0000313" key="3">
    <source>
        <dbReference type="WBParaSite" id="PSAMB.scaffold8770size5808.g31745.t1"/>
    </source>
</evidence>
<name>A0A914XJX9_9BILA</name>
<evidence type="ECO:0000256" key="1">
    <source>
        <dbReference type="SAM" id="MobiDB-lite"/>
    </source>
</evidence>
<proteinExistence type="predicted"/>
<reference evidence="3" key="1">
    <citation type="submission" date="2022-11" db="UniProtKB">
        <authorList>
            <consortium name="WormBaseParasite"/>
        </authorList>
    </citation>
    <scope>IDENTIFICATION</scope>
</reference>
<sequence length="156" mass="18335">MSSCMSSTAHNSASIALINRLRENSKRQRAKIDPESRRRMSSDQRLDYCAICFFPHHHHRIPDVHCLSRRRYICVCARVRRGLIELSLYRRRLGAADALISRRWAVEWSTRGENCLWEPPRRRLMNADRSPMCIPLDRSAEGERGKDGYRNPKTER</sequence>
<protein>
    <submittedName>
        <fullName evidence="3">Uncharacterized protein</fullName>
    </submittedName>
</protein>
<evidence type="ECO:0000313" key="2">
    <source>
        <dbReference type="Proteomes" id="UP000887566"/>
    </source>
</evidence>
<keyword evidence="2" id="KW-1185">Reference proteome</keyword>
<feature type="compositionally biased region" description="Basic and acidic residues" evidence="1">
    <location>
        <begin position="138"/>
        <end position="156"/>
    </location>
</feature>